<dbReference type="Gene3D" id="2.30.40.10">
    <property type="entry name" value="Urease, subunit C, domain 1"/>
    <property type="match status" value="1"/>
</dbReference>
<comment type="caution">
    <text evidence="2">The sequence shown here is derived from an EMBL/GenBank/DDBJ whole genome shotgun (WGS) entry which is preliminary data.</text>
</comment>
<dbReference type="Proteomes" id="UP000053413">
    <property type="component" value="Unassembled WGS sequence"/>
</dbReference>
<proteinExistence type="predicted"/>
<dbReference type="OrthoDB" id="3173428at2"/>
<reference evidence="3" key="1">
    <citation type="submission" date="2015-10" db="EMBL/GenBank/DDBJ databases">
        <authorList>
            <person name="Ju K.-S."/>
            <person name="Doroghazi J.R."/>
            <person name="Metcalf W.W."/>
        </authorList>
    </citation>
    <scope>NUCLEOTIDE SEQUENCE [LARGE SCALE GENOMIC DNA]</scope>
    <source>
        <strain evidence="3">NRRL F-8817</strain>
    </source>
</reference>
<dbReference type="Gene3D" id="3.20.20.140">
    <property type="entry name" value="Metal-dependent hydrolases"/>
    <property type="match status" value="1"/>
</dbReference>
<sequence length="559" mass="59433">MTGTSAGHRVPRDLVLRGGKVLTLDLVGPTATATATALLLRGGEVAAVGDERQVLDAAGPEPRVLDLRGRTVMPGFVDAHCHFEEAGMDGDTVSFRGATTMAEALERVRTTARSLDTDAWVRGQIWNPVLQLEEGRVPTLAELDAVGGGRPVYLPMGHSACANSAALRLAGIDETTPDPDGGRLGRDPGSGTLTGYLWEEAQNLVARVVPEWTEQERAGQLLTAMKVLNGWGITSVVAGAMHPRDVAVLGRLAREGRSTLRVAAMVLPSGELIPSVSEPEWESLVKAGPRRYGDGTWVRDLGIKLQLDGGMTLGTAATRKPHLTDSAYAGDLLIDRSRLAMLVSRARQRGWRVGVHVVGDAAIDLALDVFAEARTAGAADPGPDILIHASLMQEDQMERARDLGVMVTAQAPFLWRNRDAIAARMGPDRAEGAVPLRSMTDVMGIDRVSAGTDFPINDLNPFKNLYAMTTRRDRQGRTVGGGQAVGREEALRLYTTSGAAHTGEERTKGALRVGALADLVVLDGDPLAAAPETLLALNADVTVVGGHIVFDRHGELTDD</sequence>
<dbReference type="InterPro" id="IPR011059">
    <property type="entry name" value="Metal-dep_hydrolase_composite"/>
</dbReference>
<dbReference type="InterPro" id="IPR013108">
    <property type="entry name" value="Amidohydro_3"/>
</dbReference>
<dbReference type="GO" id="GO:0016810">
    <property type="term" value="F:hydrolase activity, acting on carbon-nitrogen (but not peptide) bonds"/>
    <property type="evidence" value="ECO:0007669"/>
    <property type="project" value="InterPro"/>
</dbReference>
<dbReference type="InterPro" id="IPR033932">
    <property type="entry name" value="YtcJ-like"/>
</dbReference>
<dbReference type="SUPFAM" id="SSF51338">
    <property type="entry name" value="Composite domain of metallo-dependent hydrolases"/>
    <property type="match status" value="1"/>
</dbReference>
<evidence type="ECO:0000259" key="1">
    <source>
        <dbReference type="Pfam" id="PF07969"/>
    </source>
</evidence>
<protein>
    <recommendedName>
        <fullName evidence="1">Amidohydrolase 3 domain-containing protein</fullName>
    </recommendedName>
</protein>
<dbReference type="PANTHER" id="PTHR22642:SF2">
    <property type="entry name" value="PROTEIN LONG AFTER FAR-RED 3"/>
    <property type="match status" value="1"/>
</dbReference>
<name>A0A0X3XB81_STRVO</name>
<dbReference type="SUPFAM" id="SSF51556">
    <property type="entry name" value="Metallo-dependent hydrolases"/>
    <property type="match status" value="1"/>
</dbReference>
<dbReference type="InterPro" id="IPR032466">
    <property type="entry name" value="Metal_Hydrolase"/>
</dbReference>
<evidence type="ECO:0000313" key="3">
    <source>
        <dbReference type="Proteomes" id="UP000053413"/>
    </source>
</evidence>
<dbReference type="AlphaFoldDB" id="A0A0X3XB81"/>
<evidence type="ECO:0000313" key="2">
    <source>
        <dbReference type="EMBL" id="KUL66411.1"/>
    </source>
</evidence>
<dbReference type="CDD" id="cd01300">
    <property type="entry name" value="YtcJ_like"/>
    <property type="match status" value="1"/>
</dbReference>
<gene>
    <name evidence="2" type="ORF">ADL28_03535</name>
</gene>
<dbReference type="Gene3D" id="3.10.310.70">
    <property type="match status" value="1"/>
</dbReference>
<organism evidence="2 3">
    <name type="scientific">Streptomyces violaceusniger</name>
    <dbReference type="NCBI Taxonomy" id="68280"/>
    <lineage>
        <taxon>Bacteria</taxon>
        <taxon>Bacillati</taxon>
        <taxon>Actinomycetota</taxon>
        <taxon>Actinomycetes</taxon>
        <taxon>Kitasatosporales</taxon>
        <taxon>Streptomycetaceae</taxon>
        <taxon>Streptomyces</taxon>
        <taxon>Streptomyces violaceusniger group</taxon>
    </lineage>
</organism>
<dbReference type="PANTHER" id="PTHR22642">
    <property type="entry name" value="IMIDAZOLONEPROPIONASE"/>
    <property type="match status" value="1"/>
</dbReference>
<accession>A0A0X3XB81</accession>
<feature type="domain" description="Amidohydrolase 3" evidence="1">
    <location>
        <begin position="63"/>
        <end position="550"/>
    </location>
</feature>
<dbReference type="Pfam" id="PF07969">
    <property type="entry name" value="Amidohydro_3"/>
    <property type="match status" value="1"/>
</dbReference>
<dbReference type="RefSeq" id="WP_059142255.1">
    <property type="nucleotide sequence ID" value="NZ_LLZJ01000017.1"/>
</dbReference>
<dbReference type="EMBL" id="LLZJ01000017">
    <property type="protein sequence ID" value="KUL66411.1"/>
    <property type="molecule type" value="Genomic_DNA"/>
</dbReference>